<evidence type="ECO:0000256" key="3">
    <source>
        <dbReference type="ARBA" id="ARBA00022692"/>
    </source>
</evidence>
<feature type="domain" description="Integral membrane bound transporter" evidence="8">
    <location>
        <begin position="198"/>
        <end position="323"/>
    </location>
</feature>
<evidence type="ECO:0000256" key="5">
    <source>
        <dbReference type="ARBA" id="ARBA00023136"/>
    </source>
</evidence>
<proteinExistence type="inferred from homology"/>
<feature type="transmembrane region" description="Helical" evidence="7">
    <location>
        <begin position="238"/>
        <end position="257"/>
    </location>
</feature>
<feature type="transmembrane region" description="Helical" evidence="7">
    <location>
        <begin position="21"/>
        <end position="54"/>
    </location>
</feature>
<comment type="similarity">
    <text evidence="6">Belongs to the YccS/YhfK family.</text>
</comment>
<feature type="transmembrane region" description="Helical" evidence="7">
    <location>
        <begin position="315"/>
        <end position="336"/>
    </location>
</feature>
<name>A0A940XFX3_9ACTN</name>
<keyword evidence="4 7" id="KW-1133">Transmembrane helix</keyword>
<comment type="subcellular location">
    <subcellularLocation>
        <location evidence="1">Cell membrane</location>
        <topology evidence="1">Multi-pass membrane protein</topology>
    </subcellularLocation>
</comment>
<keyword evidence="2" id="KW-1003">Cell membrane</keyword>
<feature type="transmembrane region" description="Helical" evidence="7">
    <location>
        <begin position="263"/>
        <end position="283"/>
    </location>
</feature>
<dbReference type="Pfam" id="PF13515">
    <property type="entry name" value="FUSC_2"/>
    <property type="match status" value="1"/>
</dbReference>
<reference evidence="9" key="1">
    <citation type="submission" date="2021-04" db="EMBL/GenBank/DDBJ databases">
        <title>Genome seq and assembly of Streptomyces sp. RG38.</title>
        <authorList>
            <person name="Chhetri G."/>
        </authorList>
    </citation>
    <scope>NUCLEOTIDE SEQUENCE</scope>
    <source>
        <strain evidence="9">RG38</strain>
    </source>
</reference>
<keyword evidence="10" id="KW-1185">Reference proteome</keyword>
<evidence type="ECO:0000313" key="9">
    <source>
        <dbReference type="EMBL" id="MBQ0826732.1"/>
    </source>
</evidence>
<feature type="transmembrane region" description="Helical" evidence="7">
    <location>
        <begin position="290"/>
        <end position="309"/>
    </location>
</feature>
<feature type="transmembrane region" description="Helical" evidence="7">
    <location>
        <begin position="66"/>
        <end position="86"/>
    </location>
</feature>
<dbReference type="PANTHER" id="PTHR30509">
    <property type="entry name" value="P-HYDROXYBENZOIC ACID EFFLUX PUMP SUBUNIT-RELATED"/>
    <property type="match status" value="1"/>
</dbReference>
<dbReference type="AlphaFoldDB" id="A0A940XFX3"/>
<feature type="transmembrane region" description="Helical" evidence="7">
    <location>
        <begin position="141"/>
        <end position="159"/>
    </location>
</feature>
<evidence type="ECO:0000313" key="10">
    <source>
        <dbReference type="Proteomes" id="UP000677875"/>
    </source>
</evidence>
<evidence type="ECO:0000256" key="2">
    <source>
        <dbReference type="ARBA" id="ARBA00022475"/>
    </source>
</evidence>
<feature type="transmembrane region" description="Helical" evidence="7">
    <location>
        <begin position="117"/>
        <end position="134"/>
    </location>
</feature>
<keyword evidence="5 7" id="KW-0472">Membrane</keyword>
<evidence type="ECO:0000256" key="4">
    <source>
        <dbReference type="ARBA" id="ARBA00022989"/>
    </source>
</evidence>
<comment type="caution">
    <text evidence="9">The sequence shown here is derived from an EMBL/GenBank/DDBJ whole genome shotgun (WGS) entry which is preliminary data.</text>
</comment>
<dbReference type="EMBL" id="JAGPNL010000002">
    <property type="protein sequence ID" value="MBQ0826732.1"/>
    <property type="molecule type" value="Genomic_DNA"/>
</dbReference>
<evidence type="ECO:0000256" key="6">
    <source>
        <dbReference type="ARBA" id="ARBA00043993"/>
    </source>
</evidence>
<accession>A0A940XFX3</accession>
<evidence type="ECO:0000256" key="7">
    <source>
        <dbReference type="SAM" id="Phobius"/>
    </source>
</evidence>
<dbReference type="RefSeq" id="WP_210870274.1">
    <property type="nucleotide sequence ID" value="NZ_JAGPNL010000002.1"/>
</dbReference>
<dbReference type="GO" id="GO:0005886">
    <property type="term" value="C:plasma membrane"/>
    <property type="evidence" value="ECO:0007669"/>
    <property type="project" value="UniProtKB-SubCell"/>
</dbReference>
<sequence length="497" mass="50956">MLKRAFTAPDPGRARLRFAARGVLGITAATAVCAVAGVSLVGAVVGGLAALLALFTVTDATVRGQALTTALLPAAGLPVLTAAALLHSHVVARDLAFLAVVGAGVYARRWGPRGHSLGVFAFMTFFIALFLDATPGRLPEMYAAVLLSVPTAAAVRFGLWCYERRLPPAAVPAPPAGTGLARVTTRQAVQATAGAGFALLVGTWVSHERWYWAVGATWWVFVNTASRGETLVRGFRRVLGTAAGIGLGLLVAVPVAGDTVPTAVLAAVCVFGVFYTAAVSYTWMMLCVTVLAGLLYGLLGVLGPGLLALRLAETAVGALGAALAVLLILPVTTHSVTDAWVRRALRCVHDCTAEAAARLAGSEAADPALRVAELEQLLGRVRLSLAPLTHPLNPVASRRRRARRVLALLDDCAREIRGLAAVAADPVASHDVRLADACRRVEAAVEALTGGGAVPAGAVPAPHTAGGALAHLHGLEHALAELAAPLRGAPGSPLVGA</sequence>
<dbReference type="PANTHER" id="PTHR30509:SF9">
    <property type="entry name" value="MULTIDRUG RESISTANCE PROTEIN MDTO"/>
    <property type="match status" value="1"/>
</dbReference>
<protein>
    <submittedName>
        <fullName evidence="9">FUSC family protein</fullName>
    </submittedName>
</protein>
<evidence type="ECO:0000256" key="1">
    <source>
        <dbReference type="ARBA" id="ARBA00004651"/>
    </source>
</evidence>
<evidence type="ECO:0000259" key="8">
    <source>
        <dbReference type="Pfam" id="PF13515"/>
    </source>
</evidence>
<dbReference type="Proteomes" id="UP000677875">
    <property type="component" value="Unassembled WGS sequence"/>
</dbReference>
<dbReference type="InterPro" id="IPR049453">
    <property type="entry name" value="Memb_transporter_dom"/>
</dbReference>
<keyword evidence="3 7" id="KW-0812">Transmembrane</keyword>
<gene>
    <name evidence="9" type="ORF">J5Y05_09455</name>
</gene>
<organism evidence="9 10">
    <name type="scientific">Streptomyces tagetis</name>
    <dbReference type="NCBI Taxonomy" id="2820809"/>
    <lineage>
        <taxon>Bacteria</taxon>
        <taxon>Bacillati</taxon>
        <taxon>Actinomycetota</taxon>
        <taxon>Actinomycetes</taxon>
        <taxon>Kitasatosporales</taxon>
        <taxon>Streptomycetaceae</taxon>
        <taxon>Streptomyces</taxon>
    </lineage>
</organism>